<evidence type="ECO:0000313" key="10">
    <source>
        <dbReference type="Proteomes" id="UP001377573"/>
    </source>
</evidence>
<comment type="subunit">
    <text evidence="5">Homopolymer.</text>
</comment>
<dbReference type="InterPro" id="IPR020602">
    <property type="entry name" value="GTP_CycHdrlase_I_dom"/>
</dbReference>
<dbReference type="HAMAP" id="MF_00223">
    <property type="entry name" value="FolE"/>
    <property type="match status" value="1"/>
</dbReference>
<dbReference type="EMBL" id="LT629770">
    <property type="protein sequence ID" value="SDS74743.1"/>
    <property type="molecule type" value="Genomic_DNA"/>
</dbReference>
<dbReference type="NCBIfam" id="NF006825">
    <property type="entry name" value="PRK09347.1-2"/>
    <property type="match status" value="1"/>
</dbReference>
<evidence type="ECO:0000256" key="1">
    <source>
        <dbReference type="ARBA" id="ARBA00001052"/>
    </source>
</evidence>
<keyword evidence="5" id="KW-0479">Metal-binding</keyword>
<proteinExistence type="inferred from homology"/>
<accession>A0A1H1UQJ3</accession>
<evidence type="ECO:0000313" key="7">
    <source>
        <dbReference type="EMBL" id="SDS74743.1"/>
    </source>
</evidence>
<evidence type="ECO:0000256" key="4">
    <source>
        <dbReference type="ARBA" id="ARBA00022801"/>
    </source>
</evidence>
<sequence>MTVDKGRVERLTRELLEAIGEDPDRPGIKQTPSRMAELYAEFFAGVGEDPAEPLAHTISVTRGPAPDTLPSGAVLLRDIRFRSVCEHHLLPFAGHAHIAYLPGEQVVGLGALVRVVEILAARPQVQERLGEQIADTIAENLDARGVLVVLDASHGCVTMRGGRQTEASTLTIAARGVYTDPVARAELVTLIGMTVPGAGTSRA</sequence>
<comment type="similarity">
    <text evidence="5">Belongs to the GTP cyclohydrolase I family.</text>
</comment>
<dbReference type="InterPro" id="IPR043133">
    <property type="entry name" value="GTP-CH-I_C/QueF"/>
</dbReference>
<dbReference type="GO" id="GO:0008270">
    <property type="term" value="F:zinc ion binding"/>
    <property type="evidence" value="ECO:0007669"/>
    <property type="project" value="UniProtKB-UniRule"/>
</dbReference>
<keyword evidence="3 5" id="KW-0554">One-carbon metabolism</keyword>
<evidence type="ECO:0000259" key="6">
    <source>
        <dbReference type="Pfam" id="PF01227"/>
    </source>
</evidence>
<evidence type="ECO:0000256" key="5">
    <source>
        <dbReference type="HAMAP-Rule" id="MF_00223"/>
    </source>
</evidence>
<feature type="binding site" evidence="5">
    <location>
        <position position="85"/>
    </location>
    <ligand>
        <name>Zn(2+)</name>
        <dbReference type="ChEBI" id="CHEBI:29105"/>
    </ligand>
</feature>
<keyword evidence="5" id="KW-0862">Zinc</keyword>
<dbReference type="GO" id="GO:0005525">
    <property type="term" value="F:GTP binding"/>
    <property type="evidence" value="ECO:0007669"/>
    <property type="project" value="UniProtKB-KW"/>
</dbReference>
<dbReference type="InterPro" id="IPR001474">
    <property type="entry name" value="GTP_CycHdrlase_I"/>
</dbReference>
<dbReference type="EMBL" id="CP146240">
    <property type="protein sequence ID" value="WWS83276.1"/>
    <property type="molecule type" value="Genomic_DNA"/>
</dbReference>
<dbReference type="GO" id="GO:0046654">
    <property type="term" value="P:tetrahydrofolate biosynthetic process"/>
    <property type="evidence" value="ECO:0007669"/>
    <property type="project" value="UniProtKB-UniRule"/>
</dbReference>
<keyword evidence="5" id="KW-0547">Nucleotide-binding</keyword>
<dbReference type="GO" id="GO:0006729">
    <property type="term" value="P:tetrahydrobiopterin biosynthetic process"/>
    <property type="evidence" value="ECO:0007669"/>
    <property type="project" value="TreeGrafter"/>
</dbReference>
<dbReference type="Gene3D" id="1.10.286.10">
    <property type="match status" value="1"/>
</dbReference>
<dbReference type="Proteomes" id="UP000182126">
    <property type="component" value="Chromosome I"/>
</dbReference>
<keyword evidence="5" id="KW-0342">GTP-binding</keyword>
<dbReference type="GO" id="GO:0006730">
    <property type="term" value="P:one-carbon metabolic process"/>
    <property type="evidence" value="ECO:0007669"/>
    <property type="project" value="UniProtKB-UniRule"/>
</dbReference>
<evidence type="ECO:0000256" key="2">
    <source>
        <dbReference type="ARBA" id="ARBA00005080"/>
    </source>
</evidence>
<feature type="binding site" evidence="5">
    <location>
        <position position="88"/>
    </location>
    <ligand>
        <name>Zn(2+)</name>
        <dbReference type="ChEBI" id="CHEBI:29105"/>
    </ligand>
</feature>
<comment type="pathway">
    <text evidence="2 5">Cofactor biosynthesis; 7,8-dihydroneopterin triphosphate biosynthesis; 7,8-dihydroneopterin triphosphate from GTP: step 1/1.</text>
</comment>
<evidence type="ECO:0000313" key="8">
    <source>
        <dbReference type="EMBL" id="WWS83276.1"/>
    </source>
</evidence>
<reference evidence="8 10" key="2">
    <citation type="submission" date="2024-02" db="EMBL/GenBank/DDBJ databases">
        <authorList>
            <person name="Alasadi S."/>
            <person name="Hussein S.A."/>
        </authorList>
    </citation>
    <scope>NUCLEOTIDE SEQUENCE [LARGE SCALE GENOMIC DNA]</scope>
    <source>
        <strain evidence="8 10">GJ_SRA_44_2022</strain>
    </source>
</reference>
<dbReference type="FunFam" id="3.30.1130.10:FF:000001">
    <property type="entry name" value="GTP cyclohydrolase 1"/>
    <property type="match status" value="1"/>
</dbReference>
<dbReference type="GO" id="GO:0005737">
    <property type="term" value="C:cytoplasm"/>
    <property type="evidence" value="ECO:0007669"/>
    <property type="project" value="TreeGrafter"/>
</dbReference>
<dbReference type="SUPFAM" id="SSF55620">
    <property type="entry name" value="Tetrahydrobiopterin biosynthesis enzymes-like"/>
    <property type="match status" value="1"/>
</dbReference>
<dbReference type="Pfam" id="PF01227">
    <property type="entry name" value="GTP_cyclohydroI"/>
    <property type="match status" value="1"/>
</dbReference>
<dbReference type="RefSeq" id="WP_025104588.1">
    <property type="nucleotide sequence ID" value="NZ_CP064873.1"/>
</dbReference>
<gene>
    <name evidence="5 8" type="primary">folE</name>
    <name evidence="7" type="ORF">SAMN04489809_2577</name>
    <name evidence="8" type="ORF">V8Z62_08050</name>
</gene>
<dbReference type="UniPathway" id="UPA00848">
    <property type="reaction ID" value="UER00151"/>
</dbReference>
<name>A0A1H1UQJ3_9MICO</name>
<protein>
    <recommendedName>
        <fullName evidence="5">GTP cyclohydrolase 1</fullName>
        <ecNumber evidence="5">3.5.4.16</ecNumber>
    </recommendedName>
    <alternativeName>
        <fullName evidence="5">GTP cyclohydrolase I</fullName>
        <shortName evidence="5">GTP-CH-I</shortName>
    </alternativeName>
</protein>
<dbReference type="NCBIfam" id="NF006826">
    <property type="entry name" value="PRK09347.1-3"/>
    <property type="match status" value="1"/>
</dbReference>
<evidence type="ECO:0000313" key="9">
    <source>
        <dbReference type="Proteomes" id="UP000182126"/>
    </source>
</evidence>
<dbReference type="GeneID" id="36299709"/>
<dbReference type="InterPro" id="IPR043134">
    <property type="entry name" value="GTP-CH-I_N"/>
</dbReference>
<dbReference type="Proteomes" id="UP001377573">
    <property type="component" value="Chromosome"/>
</dbReference>
<reference evidence="7 9" key="1">
    <citation type="submission" date="2016-10" db="EMBL/GenBank/DDBJ databases">
        <authorList>
            <person name="de Groot N.N."/>
        </authorList>
    </citation>
    <scope>NUCLEOTIDE SEQUENCE [LARGE SCALE GENOMIC DNA]</scope>
    <source>
        <strain evidence="7 9">DSM 15019</strain>
    </source>
</reference>
<dbReference type="PANTHER" id="PTHR11109:SF7">
    <property type="entry name" value="GTP CYCLOHYDROLASE 1"/>
    <property type="match status" value="1"/>
</dbReference>
<feature type="binding site" evidence="5">
    <location>
        <position position="156"/>
    </location>
    <ligand>
        <name>Zn(2+)</name>
        <dbReference type="ChEBI" id="CHEBI:29105"/>
    </ligand>
</feature>
<comment type="catalytic activity">
    <reaction evidence="1 5">
        <text>GTP + H2O = 7,8-dihydroneopterin 3'-triphosphate + formate + H(+)</text>
        <dbReference type="Rhea" id="RHEA:17473"/>
        <dbReference type="ChEBI" id="CHEBI:15377"/>
        <dbReference type="ChEBI" id="CHEBI:15378"/>
        <dbReference type="ChEBI" id="CHEBI:15740"/>
        <dbReference type="ChEBI" id="CHEBI:37565"/>
        <dbReference type="ChEBI" id="CHEBI:58462"/>
        <dbReference type="EC" id="3.5.4.16"/>
    </reaction>
</comment>
<dbReference type="AlphaFoldDB" id="A0A1H1UQJ3"/>
<keyword evidence="10" id="KW-1185">Reference proteome</keyword>
<dbReference type="PANTHER" id="PTHR11109">
    <property type="entry name" value="GTP CYCLOHYDROLASE I"/>
    <property type="match status" value="1"/>
</dbReference>
<dbReference type="GO" id="GO:0003934">
    <property type="term" value="F:GTP cyclohydrolase I activity"/>
    <property type="evidence" value="ECO:0007669"/>
    <property type="project" value="UniProtKB-UniRule"/>
</dbReference>
<dbReference type="EC" id="3.5.4.16" evidence="5"/>
<dbReference type="Gene3D" id="3.30.1130.10">
    <property type="match status" value="1"/>
</dbReference>
<keyword evidence="4 5" id="KW-0378">Hydrolase</keyword>
<dbReference type="eggNOG" id="COG0302">
    <property type="taxonomic scope" value="Bacteria"/>
</dbReference>
<evidence type="ECO:0000256" key="3">
    <source>
        <dbReference type="ARBA" id="ARBA00022563"/>
    </source>
</evidence>
<feature type="domain" description="GTP cyclohydrolase I" evidence="6">
    <location>
        <begin position="9"/>
        <end position="191"/>
    </location>
</feature>
<organism evidence="7 9">
    <name type="scientific">Microbacterium paraoxydans</name>
    <dbReference type="NCBI Taxonomy" id="199592"/>
    <lineage>
        <taxon>Bacteria</taxon>
        <taxon>Bacillati</taxon>
        <taxon>Actinomycetota</taxon>
        <taxon>Actinomycetes</taxon>
        <taxon>Micrococcales</taxon>
        <taxon>Microbacteriaceae</taxon>
        <taxon>Microbacterium</taxon>
    </lineage>
</organism>